<protein>
    <submittedName>
        <fullName evidence="1">Uncharacterized protein</fullName>
    </submittedName>
</protein>
<evidence type="ECO:0000313" key="1">
    <source>
        <dbReference type="EMBL" id="KAJ0173401.1"/>
    </source>
</evidence>
<dbReference type="Proteomes" id="UP000824533">
    <property type="component" value="Linkage Group LG19"/>
</dbReference>
<organism evidence="1 2">
    <name type="scientific">Dendrolimus kikuchii</name>
    <dbReference type="NCBI Taxonomy" id="765133"/>
    <lineage>
        <taxon>Eukaryota</taxon>
        <taxon>Metazoa</taxon>
        <taxon>Ecdysozoa</taxon>
        <taxon>Arthropoda</taxon>
        <taxon>Hexapoda</taxon>
        <taxon>Insecta</taxon>
        <taxon>Pterygota</taxon>
        <taxon>Neoptera</taxon>
        <taxon>Endopterygota</taxon>
        <taxon>Lepidoptera</taxon>
        <taxon>Glossata</taxon>
        <taxon>Ditrysia</taxon>
        <taxon>Bombycoidea</taxon>
        <taxon>Lasiocampidae</taxon>
        <taxon>Dendrolimus</taxon>
    </lineage>
</organism>
<sequence>MECPIYIAVRASQQKQIEYSGGVLRELNEGDTVWMRNYASGDKWSKGEIQEPSSHPRRH</sequence>
<accession>A0ACC1CP82</accession>
<keyword evidence="2" id="KW-1185">Reference proteome</keyword>
<reference evidence="1 2" key="1">
    <citation type="journal article" date="2021" name="Front. Genet.">
        <title>Chromosome-Level Genome Assembly Reveals Significant Gene Expansion in the Toll and IMD Signaling Pathways of Dendrolimus kikuchii.</title>
        <authorList>
            <person name="Zhou J."/>
            <person name="Wu P."/>
            <person name="Xiong Z."/>
            <person name="Liu N."/>
            <person name="Zhao N."/>
            <person name="Ji M."/>
            <person name="Qiu Y."/>
            <person name="Yang B."/>
        </authorList>
    </citation>
    <scope>NUCLEOTIDE SEQUENCE [LARGE SCALE GENOMIC DNA]</scope>
    <source>
        <strain evidence="1">Ann1</strain>
    </source>
</reference>
<evidence type="ECO:0000313" key="2">
    <source>
        <dbReference type="Proteomes" id="UP000824533"/>
    </source>
</evidence>
<comment type="caution">
    <text evidence="1">The sequence shown here is derived from an EMBL/GenBank/DDBJ whole genome shotgun (WGS) entry which is preliminary data.</text>
</comment>
<name>A0ACC1CP82_9NEOP</name>
<gene>
    <name evidence="1" type="ORF">K1T71_010550</name>
</gene>
<proteinExistence type="predicted"/>
<dbReference type="EMBL" id="CM034405">
    <property type="protein sequence ID" value="KAJ0173401.1"/>
    <property type="molecule type" value="Genomic_DNA"/>
</dbReference>